<comment type="caution">
    <text evidence="14">The sequence shown here is derived from an EMBL/GenBank/DDBJ whole genome shotgun (WGS) entry which is preliminary data.</text>
</comment>
<feature type="domain" description="Orotidine 5'-phosphate decarboxylase" evidence="13">
    <location>
        <begin position="6"/>
        <end position="231"/>
    </location>
</feature>
<feature type="binding site" evidence="9 11">
    <location>
        <position position="186"/>
    </location>
    <ligand>
        <name>substrate</name>
    </ligand>
</feature>
<dbReference type="InterPro" id="IPR001754">
    <property type="entry name" value="OMPdeCOase_dom"/>
</dbReference>
<dbReference type="SUPFAM" id="SSF51366">
    <property type="entry name" value="Ribulose-phoshate binding barrel"/>
    <property type="match status" value="1"/>
</dbReference>
<dbReference type="PANTHER" id="PTHR32119:SF2">
    <property type="entry name" value="OROTIDINE 5'-PHOSPHATE DECARBOXYLASE"/>
    <property type="match status" value="1"/>
</dbReference>
<comment type="catalytic activity">
    <reaction evidence="7 9 12">
        <text>orotidine 5'-phosphate + H(+) = UMP + CO2</text>
        <dbReference type="Rhea" id="RHEA:11596"/>
        <dbReference type="ChEBI" id="CHEBI:15378"/>
        <dbReference type="ChEBI" id="CHEBI:16526"/>
        <dbReference type="ChEBI" id="CHEBI:57538"/>
        <dbReference type="ChEBI" id="CHEBI:57865"/>
        <dbReference type="EC" id="4.1.1.23"/>
    </reaction>
</comment>
<keyword evidence="5 9" id="KW-0665">Pyrimidine biosynthesis</keyword>
<feature type="binding site" evidence="9 11">
    <location>
        <position position="195"/>
    </location>
    <ligand>
        <name>substrate</name>
    </ligand>
</feature>
<evidence type="ECO:0000256" key="11">
    <source>
        <dbReference type="PIRSR" id="PIRSR614732-2"/>
    </source>
</evidence>
<comment type="function">
    <text evidence="1 9">Catalyzes the decarboxylation of orotidine 5'-monophosphate (OMP) to uridine 5'-monophosphate (UMP).</text>
</comment>
<protein>
    <recommendedName>
        <fullName evidence="9">Orotidine 5'-phosphate decarboxylase</fullName>
        <ecNumber evidence="9">4.1.1.23</ecNumber>
    </recommendedName>
    <alternativeName>
        <fullName evidence="9">OMP decarboxylase</fullName>
        <shortName evidence="9">OMPDCase</shortName>
        <shortName evidence="9">OMPdecase</shortName>
    </alternativeName>
</protein>
<dbReference type="PROSITE" id="PS00156">
    <property type="entry name" value="OMPDECASE"/>
    <property type="match status" value="1"/>
</dbReference>
<dbReference type="eggNOG" id="COG0284">
    <property type="taxonomic scope" value="Bacteria"/>
</dbReference>
<feature type="active site" description="For OMPdecase activity" evidence="10">
    <location>
        <position position="66"/>
    </location>
</feature>
<proteinExistence type="inferred from homology"/>
<dbReference type="EC" id="4.1.1.23" evidence="9"/>
<dbReference type="EMBL" id="AVPF01000037">
    <property type="protein sequence ID" value="KGX85712.1"/>
    <property type="molecule type" value="Genomic_DNA"/>
</dbReference>
<dbReference type="STRING" id="1385511.GCA_000425225_00978"/>
<dbReference type="InterPro" id="IPR047596">
    <property type="entry name" value="OMPdecase_bac"/>
</dbReference>
<evidence type="ECO:0000313" key="15">
    <source>
        <dbReference type="Proteomes" id="UP000030403"/>
    </source>
</evidence>
<sequence length="248" mass="27226">MLKNNPLFLALDFPNGEKAIHFLQAHNLHQVPVKVGMELYYQEGPTIISRLKTQGHPIFLDLKLHDIPNTVKKAMRGLASLGVDVVNVHAAGGKEMIKAAQEGLEEGTPDGERKPKLLAVTQLTSTSSQVLKDELLISKNMEETVSHYARLSRDAGADGVVCSVHEADWIHTLCGDDFMTVTPGIRLKGNAFDDQVRIATPEEARKRGADAIVIGRSVTSSLDPTTAYAEAKKEWDDEKRTTNSQSFI</sequence>
<gene>
    <name evidence="9" type="primary">pyrF</name>
    <name evidence="14" type="ORF">N783_13890</name>
</gene>
<dbReference type="AlphaFoldDB" id="A0A0A5HQ08"/>
<dbReference type="InterPro" id="IPR013785">
    <property type="entry name" value="Aldolase_TIM"/>
</dbReference>
<evidence type="ECO:0000256" key="4">
    <source>
        <dbReference type="ARBA" id="ARBA00022793"/>
    </source>
</evidence>
<dbReference type="Proteomes" id="UP000030403">
    <property type="component" value="Unassembled WGS sequence"/>
</dbReference>
<evidence type="ECO:0000256" key="1">
    <source>
        <dbReference type="ARBA" id="ARBA00002356"/>
    </source>
</evidence>
<accession>A0A0A5HQ08</accession>
<dbReference type="GO" id="GO:0005829">
    <property type="term" value="C:cytosol"/>
    <property type="evidence" value="ECO:0007669"/>
    <property type="project" value="TreeGrafter"/>
</dbReference>
<dbReference type="GO" id="GO:0044205">
    <property type="term" value="P:'de novo' UMP biosynthetic process"/>
    <property type="evidence" value="ECO:0007669"/>
    <property type="project" value="UniProtKB-UniRule"/>
</dbReference>
<dbReference type="GO" id="GO:0006207">
    <property type="term" value="P:'de novo' pyrimidine nucleobase biosynthetic process"/>
    <property type="evidence" value="ECO:0007669"/>
    <property type="project" value="InterPro"/>
</dbReference>
<dbReference type="HAMAP" id="MF_01200_B">
    <property type="entry name" value="OMPdecase_type1_B"/>
    <property type="match status" value="1"/>
</dbReference>
<keyword evidence="6 9" id="KW-0456">Lyase</keyword>
<feature type="active site" description="For OMPdecase activity" evidence="10">
    <location>
        <position position="61"/>
    </location>
</feature>
<dbReference type="InterPro" id="IPR014732">
    <property type="entry name" value="OMPdecase"/>
</dbReference>
<evidence type="ECO:0000259" key="13">
    <source>
        <dbReference type="SMART" id="SM00934"/>
    </source>
</evidence>
<feature type="binding site" evidence="9 11">
    <location>
        <position position="216"/>
    </location>
    <ligand>
        <name>substrate</name>
    </ligand>
</feature>
<dbReference type="FunFam" id="3.20.20.70:FF:000015">
    <property type="entry name" value="Orotidine 5'-phosphate decarboxylase"/>
    <property type="match status" value="1"/>
</dbReference>
<dbReference type="CDD" id="cd04725">
    <property type="entry name" value="OMP_decarboxylase_like"/>
    <property type="match status" value="1"/>
</dbReference>
<evidence type="ECO:0000256" key="5">
    <source>
        <dbReference type="ARBA" id="ARBA00022975"/>
    </source>
</evidence>
<reference evidence="14 15" key="1">
    <citation type="submission" date="2013-08" db="EMBL/GenBank/DDBJ databases">
        <authorList>
            <person name="Huang J."/>
            <person name="Wang G."/>
        </authorList>
    </citation>
    <scope>NUCLEOTIDE SEQUENCE [LARGE SCALE GENOMIC DNA]</scope>
    <source>
        <strain evidence="14 15">BH030004</strain>
    </source>
</reference>
<dbReference type="UniPathway" id="UPA00070">
    <property type="reaction ID" value="UER00120"/>
</dbReference>
<evidence type="ECO:0000256" key="3">
    <source>
        <dbReference type="ARBA" id="ARBA00011738"/>
    </source>
</evidence>
<dbReference type="NCBIfam" id="TIGR01740">
    <property type="entry name" value="pyrF"/>
    <property type="match status" value="1"/>
</dbReference>
<comment type="subunit">
    <text evidence="3 9">Homodimer.</text>
</comment>
<evidence type="ECO:0000256" key="9">
    <source>
        <dbReference type="HAMAP-Rule" id="MF_01200"/>
    </source>
</evidence>
<name>A0A0A5HQ08_9BACI</name>
<dbReference type="PANTHER" id="PTHR32119">
    <property type="entry name" value="OROTIDINE 5'-PHOSPHATE DECARBOXYLASE"/>
    <property type="match status" value="1"/>
</dbReference>
<feature type="binding site" evidence="9">
    <location>
        <begin position="61"/>
        <end position="70"/>
    </location>
    <ligand>
        <name>substrate</name>
    </ligand>
</feature>
<dbReference type="GO" id="GO:0004590">
    <property type="term" value="F:orotidine-5'-phosphate decarboxylase activity"/>
    <property type="evidence" value="ECO:0007669"/>
    <property type="project" value="UniProtKB-UniRule"/>
</dbReference>
<comment type="similarity">
    <text evidence="8 9">Belongs to the OMP decarboxylase family. Type 1 subfamily.</text>
</comment>
<feature type="binding site" evidence="9 11">
    <location>
        <position position="215"/>
    </location>
    <ligand>
        <name>substrate</name>
    </ligand>
</feature>
<comment type="pathway">
    <text evidence="2 9 12">Pyrimidine metabolism; UMP biosynthesis via de novo pathway; UMP from orotate: step 2/2.</text>
</comment>
<dbReference type="InterPro" id="IPR011060">
    <property type="entry name" value="RibuloseP-bd_barrel"/>
</dbReference>
<evidence type="ECO:0000256" key="10">
    <source>
        <dbReference type="PIRSR" id="PIRSR614732-1"/>
    </source>
</evidence>
<feature type="binding site" evidence="9 11">
    <location>
        <position position="34"/>
    </location>
    <ligand>
        <name>substrate</name>
    </ligand>
</feature>
<dbReference type="NCBIfam" id="NF001273">
    <property type="entry name" value="PRK00230.1"/>
    <property type="match status" value="1"/>
</dbReference>
<feature type="active site" description="Proton donor" evidence="9">
    <location>
        <position position="63"/>
    </location>
</feature>
<keyword evidence="15" id="KW-1185">Reference proteome</keyword>
<feature type="active site" description="For OMPdecase activity" evidence="10">
    <location>
        <position position="63"/>
    </location>
</feature>
<evidence type="ECO:0000256" key="2">
    <source>
        <dbReference type="ARBA" id="ARBA00004861"/>
    </source>
</evidence>
<dbReference type="Pfam" id="PF00215">
    <property type="entry name" value="OMPdecase"/>
    <property type="match status" value="1"/>
</dbReference>
<evidence type="ECO:0000313" key="14">
    <source>
        <dbReference type="EMBL" id="KGX85712.1"/>
    </source>
</evidence>
<feature type="binding site" evidence="9 11">
    <location>
        <position position="124"/>
    </location>
    <ligand>
        <name>substrate</name>
    </ligand>
</feature>
<feature type="binding site" evidence="9 11">
    <location>
        <position position="12"/>
    </location>
    <ligand>
        <name>substrate</name>
    </ligand>
</feature>
<organism evidence="14 15">
    <name type="scientific">Pontibacillus marinus BH030004 = DSM 16465</name>
    <dbReference type="NCBI Taxonomy" id="1385511"/>
    <lineage>
        <taxon>Bacteria</taxon>
        <taxon>Bacillati</taxon>
        <taxon>Bacillota</taxon>
        <taxon>Bacilli</taxon>
        <taxon>Bacillales</taxon>
        <taxon>Bacillaceae</taxon>
        <taxon>Pontibacillus</taxon>
    </lineage>
</organism>
<keyword evidence="4 9" id="KW-0210">Decarboxylase</keyword>
<evidence type="ECO:0000256" key="8">
    <source>
        <dbReference type="ARBA" id="ARBA00061012"/>
    </source>
</evidence>
<dbReference type="Gene3D" id="3.20.20.70">
    <property type="entry name" value="Aldolase class I"/>
    <property type="match status" value="1"/>
</dbReference>
<evidence type="ECO:0000256" key="6">
    <source>
        <dbReference type="ARBA" id="ARBA00023239"/>
    </source>
</evidence>
<evidence type="ECO:0000256" key="7">
    <source>
        <dbReference type="ARBA" id="ARBA00049157"/>
    </source>
</evidence>
<evidence type="ECO:0000256" key="12">
    <source>
        <dbReference type="RuleBase" id="RU000512"/>
    </source>
</evidence>
<dbReference type="SMART" id="SM00934">
    <property type="entry name" value="OMPdecase"/>
    <property type="match status" value="1"/>
</dbReference>
<dbReference type="InterPro" id="IPR018089">
    <property type="entry name" value="OMPdecase_AS"/>
</dbReference>